<dbReference type="SUPFAM" id="SSF56672">
    <property type="entry name" value="DNA/RNA polymerases"/>
    <property type="match status" value="1"/>
</dbReference>
<protein>
    <recommendedName>
        <fullName evidence="15">Protein kinase domain-containing protein</fullName>
    </recommendedName>
</protein>
<dbReference type="FunFam" id="3.30.200.20:FF:000644">
    <property type="entry name" value="Suppressor of npr1-1 constitutive 4"/>
    <property type="match status" value="1"/>
</dbReference>
<dbReference type="SUPFAM" id="SSF49870">
    <property type="entry name" value="Osmotin, thaumatin-like protein"/>
    <property type="match status" value="3"/>
</dbReference>
<dbReference type="InterPro" id="IPR008271">
    <property type="entry name" value="Ser/Thr_kinase_AS"/>
</dbReference>
<dbReference type="SUPFAM" id="SSF56112">
    <property type="entry name" value="Protein kinase-like (PK-like)"/>
    <property type="match status" value="1"/>
</dbReference>
<dbReference type="SMART" id="SM00220">
    <property type="entry name" value="S_TKc"/>
    <property type="match status" value="1"/>
</dbReference>
<dbReference type="Pfam" id="PF00314">
    <property type="entry name" value="Thaumatin"/>
    <property type="match status" value="2"/>
</dbReference>
<sequence>MVEGFSLSLMFLLVSHFFVSGVMSRNFTIENKCDYTVWPGFLTMTTAVSLPTNGFSLKKGESRVINVPPSWSGRLWGRSFCSTSSTGNFSCATGDCGSGKIECSDSGARPPTTLIDFTLDATDGQDFYDVSVVDGYNLPLVVVPQRLGSGQTCSNVGCVVNLNKTCPSELKVMGSSNKEHPIACMNACQKFGLPEFCCYGEYGKPAKCQPTLYSTNFKNECPLAYSYAYDNENNTFRCSNSPNYVITFCPNDISSGSQPSKETNGGTKQKSSWKLKLILGVSAALTMVILIVVVIIVRTKNMRNSDWNDQNVEAVAMLKRYSYTRVKKMTNSFAHVLGKGGFGTVYKGKLPDSGRDVAVKILKVSEGNGEEFINEVASMSRTSHVNIVSLLGFCYEKNKRAIIYEFMPNGSLDKYISANMSTKMEWERLYDIAVGISRGLEYLHNRCVTRIVHFDIKPQNILMDENLCPKISDFGLAKLCKNKESIISMLHMRGTFGYIAPEMFSKNFGAVSHKSDVYSYGMVVLEMIGAKNIEKVEYSESNNGSMYFPEWVYKDFEKGEITRIFGNSITDEEEKIAKKLVLVALWCIQMNPSDRPPMIKVTEMLEGNLEALQVPPNPLLFSPAETVPDTLEDSDDTSTFFNPSHFERGVTSRNFTIENKCDYTVWPGVLTTNTVRLSTTGFELKKGQSPLINVPLSWIGRFWGRSLCSTSSTGNFSCATGDCGSGKMECSGSAAPPTTLAEFTLDNFSLFLGQQRYAEDLLSVAGMLDCTPLPTPLPVQLHKVPKQDEVFSDPTYFRKLAGKLQYLTLTRPDIQFAVNYVCQKMHAPTTSDYNLLKRILRYVKGTTTMGLTFNRQTDFRLRAYSDSDHAGCQETRRSTGGFCTFLGNNIISWSSKKQPTVAKSSTEAEYRSLSDTTSEIVWMENLLKEIRISQPQPPELYGDNLSSIYLAANPVLHTRSKHFQTHYHFVRERVALGSLVVYHIPAHLQLADIFTKPLPYAAFSSLRYKLGVDVPPTQSLQGSIRENHKTEQGEVLGLLAQPKNKAQTEKPIKPTQQLITKDKGIDGVKQGHNVAVAKGTKLQERTMTQLETKNRFNVLSLLPNSVNARLQPSVSGLVVVPQLTQTGKACISIGCVVNLTKTCPSELQVIGSSSEEEPIACINACQKFKAVEF</sequence>
<dbReference type="Proteomes" id="UP000434276">
    <property type="component" value="Unassembled WGS sequence"/>
</dbReference>
<evidence type="ECO:0000256" key="13">
    <source>
        <dbReference type="SAM" id="Phobius"/>
    </source>
</evidence>
<dbReference type="CDD" id="cd09218">
    <property type="entry name" value="TLP-PA"/>
    <property type="match status" value="1"/>
</dbReference>
<keyword evidence="8 12" id="KW-0067">ATP-binding</keyword>
<dbReference type="GO" id="GO:0004674">
    <property type="term" value="F:protein serine/threonine kinase activity"/>
    <property type="evidence" value="ECO:0007669"/>
    <property type="project" value="UniProtKB-KW"/>
</dbReference>
<evidence type="ECO:0000256" key="11">
    <source>
        <dbReference type="ARBA" id="ARBA00023180"/>
    </source>
</evidence>
<keyword evidence="10 13" id="KW-0472">Membrane</keyword>
<dbReference type="InterPro" id="IPR043502">
    <property type="entry name" value="DNA/RNA_pol_sf"/>
</dbReference>
<evidence type="ECO:0000256" key="2">
    <source>
        <dbReference type="ARBA" id="ARBA00022527"/>
    </source>
</evidence>
<feature type="chain" id="PRO_5024956350" description="Protein kinase domain-containing protein" evidence="14">
    <location>
        <begin position="25"/>
        <end position="1173"/>
    </location>
</feature>
<dbReference type="EMBL" id="CACSHJ010000096">
    <property type="protein sequence ID" value="CAA0406084.1"/>
    <property type="molecule type" value="Genomic_DNA"/>
</dbReference>
<keyword evidence="5 14" id="KW-0732">Signal</keyword>
<evidence type="ECO:0000256" key="3">
    <source>
        <dbReference type="ARBA" id="ARBA00022679"/>
    </source>
</evidence>
<dbReference type="InterPro" id="IPR001938">
    <property type="entry name" value="Thaumatin"/>
</dbReference>
<dbReference type="InterPro" id="IPR045874">
    <property type="entry name" value="LRK10/LRL21-25-like"/>
</dbReference>
<gene>
    <name evidence="16" type="ORF">C24_LOCUS23816</name>
</gene>
<proteinExistence type="predicted"/>
<comment type="subcellular location">
    <subcellularLocation>
        <location evidence="1">Membrane</location>
        <topology evidence="1">Single-pass type I membrane protein</topology>
    </subcellularLocation>
</comment>
<dbReference type="SMART" id="SM00205">
    <property type="entry name" value="THN"/>
    <property type="match status" value="2"/>
</dbReference>
<dbReference type="Gene3D" id="1.10.510.10">
    <property type="entry name" value="Transferase(Phosphotransferase) domain 1"/>
    <property type="match status" value="1"/>
</dbReference>
<dbReference type="InterPro" id="IPR011009">
    <property type="entry name" value="Kinase-like_dom_sf"/>
</dbReference>
<dbReference type="Pfam" id="PF00069">
    <property type="entry name" value="Pkinase"/>
    <property type="match status" value="1"/>
</dbReference>
<keyword evidence="9 13" id="KW-1133">Transmembrane helix</keyword>
<dbReference type="GO" id="GO:0016020">
    <property type="term" value="C:membrane"/>
    <property type="evidence" value="ECO:0007669"/>
    <property type="project" value="UniProtKB-SubCell"/>
</dbReference>
<dbReference type="FunFam" id="2.60.110.10:FF:000004">
    <property type="entry name" value="THAUMATIN-LIKE PROTEIN 1"/>
    <property type="match status" value="1"/>
</dbReference>
<dbReference type="InterPro" id="IPR037176">
    <property type="entry name" value="Osmotin/thaumatin-like_sf"/>
</dbReference>
<feature type="domain" description="Protein kinase" evidence="15">
    <location>
        <begin position="331"/>
        <end position="620"/>
    </location>
</feature>
<evidence type="ECO:0000256" key="14">
    <source>
        <dbReference type="SAM" id="SignalP"/>
    </source>
</evidence>
<evidence type="ECO:0000256" key="6">
    <source>
        <dbReference type="ARBA" id="ARBA00022741"/>
    </source>
</evidence>
<keyword evidence="4 13" id="KW-0812">Transmembrane</keyword>
<feature type="binding site" evidence="12">
    <location>
        <position position="360"/>
    </location>
    <ligand>
        <name>ATP</name>
        <dbReference type="ChEBI" id="CHEBI:30616"/>
    </ligand>
</feature>
<dbReference type="PROSITE" id="PS00316">
    <property type="entry name" value="THAUMATIN_1"/>
    <property type="match status" value="2"/>
</dbReference>
<evidence type="ECO:0000256" key="1">
    <source>
        <dbReference type="ARBA" id="ARBA00004479"/>
    </source>
</evidence>
<evidence type="ECO:0000256" key="7">
    <source>
        <dbReference type="ARBA" id="ARBA00022777"/>
    </source>
</evidence>
<name>A0A5S9YA18_ARATH</name>
<evidence type="ECO:0000256" key="12">
    <source>
        <dbReference type="PROSITE-ProRule" id="PRU10141"/>
    </source>
</evidence>
<dbReference type="ExpressionAtlas" id="A0A5S9YA18">
    <property type="expression patterns" value="baseline and differential"/>
</dbReference>
<feature type="signal peptide" evidence="14">
    <location>
        <begin position="1"/>
        <end position="24"/>
    </location>
</feature>
<dbReference type="Gene3D" id="2.60.110.10">
    <property type="entry name" value="Thaumatin"/>
    <property type="match status" value="2"/>
</dbReference>
<dbReference type="PROSITE" id="PS51367">
    <property type="entry name" value="THAUMATIN_2"/>
    <property type="match status" value="2"/>
</dbReference>
<evidence type="ECO:0000256" key="10">
    <source>
        <dbReference type="ARBA" id="ARBA00023136"/>
    </source>
</evidence>
<keyword evidence="7" id="KW-0418">Kinase</keyword>
<dbReference type="FunFam" id="1.10.510.10:FF:000590">
    <property type="entry name" value="PR5-like receptor kinase"/>
    <property type="match status" value="1"/>
</dbReference>
<dbReference type="CDD" id="cd09272">
    <property type="entry name" value="RNase_HI_RT_Ty1"/>
    <property type="match status" value="1"/>
</dbReference>
<evidence type="ECO:0000256" key="4">
    <source>
        <dbReference type="ARBA" id="ARBA00022692"/>
    </source>
</evidence>
<keyword evidence="2" id="KW-0723">Serine/threonine-protein kinase</keyword>
<dbReference type="InterPro" id="IPR017441">
    <property type="entry name" value="Protein_kinase_ATP_BS"/>
</dbReference>
<evidence type="ECO:0000313" key="17">
    <source>
        <dbReference type="Proteomes" id="UP000434276"/>
    </source>
</evidence>
<dbReference type="AlphaFoldDB" id="A0A5S9YA18"/>
<dbReference type="InterPro" id="IPR000719">
    <property type="entry name" value="Prot_kinase_dom"/>
</dbReference>
<dbReference type="PROSITE" id="PS00107">
    <property type="entry name" value="PROTEIN_KINASE_ATP"/>
    <property type="match status" value="1"/>
</dbReference>
<evidence type="ECO:0000259" key="15">
    <source>
        <dbReference type="PROSITE" id="PS50011"/>
    </source>
</evidence>
<evidence type="ECO:0000313" key="16">
    <source>
        <dbReference type="EMBL" id="CAA0406084.1"/>
    </source>
</evidence>
<keyword evidence="11" id="KW-0325">Glycoprotein</keyword>
<dbReference type="GO" id="GO:0005524">
    <property type="term" value="F:ATP binding"/>
    <property type="evidence" value="ECO:0007669"/>
    <property type="project" value="UniProtKB-UniRule"/>
</dbReference>
<dbReference type="Gene3D" id="3.30.200.20">
    <property type="entry name" value="Phosphorylase Kinase, domain 1"/>
    <property type="match status" value="1"/>
</dbReference>
<evidence type="ECO:0000256" key="5">
    <source>
        <dbReference type="ARBA" id="ARBA00022729"/>
    </source>
</evidence>
<evidence type="ECO:0000256" key="8">
    <source>
        <dbReference type="ARBA" id="ARBA00022840"/>
    </source>
</evidence>
<dbReference type="PROSITE" id="PS00108">
    <property type="entry name" value="PROTEIN_KINASE_ST"/>
    <property type="match status" value="1"/>
</dbReference>
<reference evidence="16 17" key="1">
    <citation type="submission" date="2019-12" db="EMBL/GenBank/DDBJ databases">
        <authorList>
            <person name="Jiao W.-B."/>
            <person name="Schneeberger K."/>
        </authorList>
    </citation>
    <scope>NUCLEOTIDE SEQUENCE [LARGE SCALE GENOMIC DNA]</scope>
    <source>
        <strain evidence="17">cv. C24</strain>
    </source>
</reference>
<dbReference type="PRINTS" id="PR00347">
    <property type="entry name" value="THAUMATIN"/>
</dbReference>
<keyword evidence="6 12" id="KW-0547">Nucleotide-binding</keyword>
<accession>A0A5S9YA18</accession>
<keyword evidence="3" id="KW-0808">Transferase</keyword>
<dbReference type="PROSITE" id="PS50011">
    <property type="entry name" value="PROTEIN_KINASE_DOM"/>
    <property type="match status" value="1"/>
</dbReference>
<dbReference type="OrthoDB" id="1089752at2759"/>
<dbReference type="PANTHER" id="PTHR27009">
    <property type="entry name" value="RUST RESISTANCE KINASE LR10-RELATED"/>
    <property type="match status" value="1"/>
</dbReference>
<feature type="transmembrane region" description="Helical" evidence="13">
    <location>
        <begin position="277"/>
        <end position="297"/>
    </location>
</feature>
<dbReference type="InterPro" id="IPR017949">
    <property type="entry name" value="Thaumatin_CS"/>
</dbReference>
<evidence type="ECO:0000256" key="9">
    <source>
        <dbReference type="ARBA" id="ARBA00022989"/>
    </source>
</evidence>
<organism evidence="16 17">
    <name type="scientific">Arabidopsis thaliana</name>
    <name type="common">Mouse-ear cress</name>
    <dbReference type="NCBI Taxonomy" id="3702"/>
    <lineage>
        <taxon>Eukaryota</taxon>
        <taxon>Viridiplantae</taxon>
        <taxon>Streptophyta</taxon>
        <taxon>Embryophyta</taxon>
        <taxon>Tracheophyta</taxon>
        <taxon>Spermatophyta</taxon>
        <taxon>Magnoliopsida</taxon>
        <taxon>eudicotyledons</taxon>
        <taxon>Gunneridae</taxon>
        <taxon>Pentapetalae</taxon>
        <taxon>rosids</taxon>
        <taxon>malvids</taxon>
        <taxon>Brassicales</taxon>
        <taxon>Brassicaceae</taxon>
        <taxon>Camelineae</taxon>
        <taxon>Arabidopsis</taxon>
    </lineage>
</organism>